<feature type="transmembrane region" description="Helical" evidence="1">
    <location>
        <begin position="157"/>
        <end position="177"/>
    </location>
</feature>
<dbReference type="EMBL" id="BPLQ01008462">
    <property type="protein sequence ID" value="GIY37587.1"/>
    <property type="molecule type" value="Genomic_DNA"/>
</dbReference>
<protein>
    <submittedName>
        <fullName evidence="2">Uncharacterized protein</fullName>
    </submittedName>
</protein>
<dbReference type="AlphaFoldDB" id="A0AAV4SYL0"/>
<feature type="transmembrane region" description="Helical" evidence="1">
    <location>
        <begin position="25"/>
        <end position="47"/>
    </location>
</feature>
<proteinExistence type="predicted"/>
<gene>
    <name evidence="2" type="ORF">CDAR_285741</name>
</gene>
<keyword evidence="1" id="KW-0812">Transmembrane</keyword>
<reference evidence="2 3" key="1">
    <citation type="submission" date="2021-06" db="EMBL/GenBank/DDBJ databases">
        <title>Caerostris darwini draft genome.</title>
        <authorList>
            <person name="Kono N."/>
            <person name="Arakawa K."/>
        </authorList>
    </citation>
    <scope>NUCLEOTIDE SEQUENCE [LARGE SCALE GENOMIC DNA]</scope>
</reference>
<keyword evidence="3" id="KW-1185">Reference proteome</keyword>
<evidence type="ECO:0000313" key="2">
    <source>
        <dbReference type="EMBL" id="GIY37587.1"/>
    </source>
</evidence>
<feature type="transmembrane region" description="Helical" evidence="1">
    <location>
        <begin position="102"/>
        <end position="123"/>
    </location>
</feature>
<accession>A0AAV4SYL0</accession>
<sequence length="183" mass="21463">METIPCPDVFSRSNLLKVIWNFPKFLFPSFLCFNLVNQILWLCFISIAQDEWAGLVVLSLELWIYISVFRSRNNIRLLTEDLYRISNMLHAHTLQKKKMLKIYIWMYCLFGFLGTAFFEVTFFKSGLTTYAHDELRNSEVIPAHLKEPFADVLNVNYAFTICLANGVFAVLPGYYFFACNYMK</sequence>
<organism evidence="2 3">
    <name type="scientific">Caerostris darwini</name>
    <dbReference type="NCBI Taxonomy" id="1538125"/>
    <lineage>
        <taxon>Eukaryota</taxon>
        <taxon>Metazoa</taxon>
        <taxon>Ecdysozoa</taxon>
        <taxon>Arthropoda</taxon>
        <taxon>Chelicerata</taxon>
        <taxon>Arachnida</taxon>
        <taxon>Araneae</taxon>
        <taxon>Araneomorphae</taxon>
        <taxon>Entelegynae</taxon>
        <taxon>Araneoidea</taxon>
        <taxon>Araneidae</taxon>
        <taxon>Caerostris</taxon>
    </lineage>
</organism>
<name>A0AAV4SYL0_9ARAC</name>
<comment type="caution">
    <text evidence="2">The sequence shown here is derived from an EMBL/GenBank/DDBJ whole genome shotgun (WGS) entry which is preliminary data.</text>
</comment>
<keyword evidence="1" id="KW-1133">Transmembrane helix</keyword>
<evidence type="ECO:0000313" key="3">
    <source>
        <dbReference type="Proteomes" id="UP001054837"/>
    </source>
</evidence>
<feature type="transmembrane region" description="Helical" evidence="1">
    <location>
        <begin position="53"/>
        <end position="69"/>
    </location>
</feature>
<evidence type="ECO:0000256" key="1">
    <source>
        <dbReference type="SAM" id="Phobius"/>
    </source>
</evidence>
<dbReference type="Proteomes" id="UP001054837">
    <property type="component" value="Unassembled WGS sequence"/>
</dbReference>
<keyword evidence="1" id="KW-0472">Membrane</keyword>